<dbReference type="Pfam" id="PF12833">
    <property type="entry name" value="HTH_18"/>
    <property type="match status" value="1"/>
</dbReference>
<dbReference type="InterPro" id="IPR020449">
    <property type="entry name" value="Tscrpt_reg_AraC-type_HTH"/>
</dbReference>
<evidence type="ECO:0000256" key="1">
    <source>
        <dbReference type="ARBA" id="ARBA00023015"/>
    </source>
</evidence>
<dbReference type="InterPro" id="IPR013096">
    <property type="entry name" value="Cupin_2"/>
</dbReference>
<dbReference type="PROSITE" id="PS01124">
    <property type="entry name" value="HTH_ARAC_FAMILY_2"/>
    <property type="match status" value="1"/>
</dbReference>
<dbReference type="PROSITE" id="PS00041">
    <property type="entry name" value="HTH_ARAC_FAMILY_1"/>
    <property type="match status" value="1"/>
</dbReference>
<reference evidence="5" key="1">
    <citation type="submission" date="2020-10" db="EMBL/GenBank/DDBJ databases">
        <authorList>
            <person name="Gilroy R."/>
        </authorList>
    </citation>
    <scope>NUCLEOTIDE SEQUENCE</scope>
    <source>
        <strain evidence="5">ChiW25-3613</strain>
    </source>
</reference>
<dbReference type="EMBL" id="DVHB01000043">
    <property type="protein sequence ID" value="HIR39170.1"/>
    <property type="molecule type" value="Genomic_DNA"/>
</dbReference>
<protein>
    <submittedName>
        <fullName evidence="5">AraC family transcriptional regulator</fullName>
    </submittedName>
</protein>
<dbReference type="InterPro" id="IPR011051">
    <property type="entry name" value="RmlC_Cupin_sf"/>
</dbReference>
<dbReference type="SUPFAM" id="SSF46689">
    <property type="entry name" value="Homeodomain-like"/>
    <property type="match status" value="1"/>
</dbReference>
<keyword evidence="3" id="KW-0804">Transcription</keyword>
<dbReference type="InterPro" id="IPR018060">
    <property type="entry name" value="HTH_AraC"/>
</dbReference>
<feature type="domain" description="HTH araC/xylS-type" evidence="4">
    <location>
        <begin position="189"/>
        <end position="287"/>
    </location>
</feature>
<dbReference type="InterPro" id="IPR014710">
    <property type="entry name" value="RmlC-like_jellyroll"/>
</dbReference>
<dbReference type="InterPro" id="IPR009057">
    <property type="entry name" value="Homeodomain-like_sf"/>
</dbReference>
<evidence type="ECO:0000313" key="5">
    <source>
        <dbReference type="EMBL" id="HIR39170.1"/>
    </source>
</evidence>
<keyword evidence="2" id="KW-0238">DNA-binding</keyword>
<dbReference type="Gene3D" id="1.10.10.60">
    <property type="entry name" value="Homeodomain-like"/>
    <property type="match status" value="2"/>
</dbReference>
<accession>A0A9D1AFA4</accession>
<evidence type="ECO:0000259" key="4">
    <source>
        <dbReference type="PROSITE" id="PS01124"/>
    </source>
</evidence>
<evidence type="ECO:0000313" key="6">
    <source>
        <dbReference type="Proteomes" id="UP000824179"/>
    </source>
</evidence>
<dbReference type="GO" id="GO:0043565">
    <property type="term" value="F:sequence-specific DNA binding"/>
    <property type="evidence" value="ECO:0007669"/>
    <property type="project" value="InterPro"/>
</dbReference>
<evidence type="ECO:0000256" key="3">
    <source>
        <dbReference type="ARBA" id="ARBA00023163"/>
    </source>
</evidence>
<dbReference type="PANTHER" id="PTHR43280">
    <property type="entry name" value="ARAC-FAMILY TRANSCRIPTIONAL REGULATOR"/>
    <property type="match status" value="1"/>
</dbReference>
<reference evidence="5" key="2">
    <citation type="journal article" date="2021" name="PeerJ">
        <title>Extensive microbial diversity within the chicken gut microbiome revealed by metagenomics and culture.</title>
        <authorList>
            <person name="Gilroy R."/>
            <person name="Ravi A."/>
            <person name="Getino M."/>
            <person name="Pursley I."/>
            <person name="Horton D.L."/>
            <person name="Alikhan N.F."/>
            <person name="Baker D."/>
            <person name="Gharbi K."/>
            <person name="Hall N."/>
            <person name="Watson M."/>
            <person name="Adriaenssens E.M."/>
            <person name="Foster-Nyarko E."/>
            <person name="Jarju S."/>
            <person name="Secka A."/>
            <person name="Antonio M."/>
            <person name="Oren A."/>
            <person name="Chaudhuri R.R."/>
            <person name="La Ragione R."/>
            <person name="Hildebrand F."/>
            <person name="Pallen M.J."/>
        </authorList>
    </citation>
    <scope>NUCLEOTIDE SEQUENCE</scope>
    <source>
        <strain evidence="5">ChiW25-3613</strain>
    </source>
</reference>
<comment type="caution">
    <text evidence="5">The sequence shown here is derived from an EMBL/GenBank/DDBJ whole genome shotgun (WGS) entry which is preliminary data.</text>
</comment>
<dbReference type="GO" id="GO:0003700">
    <property type="term" value="F:DNA-binding transcription factor activity"/>
    <property type="evidence" value="ECO:0007669"/>
    <property type="project" value="InterPro"/>
</dbReference>
<gene>
    <name evidence="5" type="ORF">IAB90_02195</name>
</gene>
<name>A0A9D1AFA4_9FIRM</name>
<evidence type="ECO:0000256" key="2">
    <source>
        <dbReference type="ARBA" id="ARBA00023125"/>
    </source>
</evidence>
<dbReference type="PRINTS" id="PR00032">
    <property type="entry name" value="HTHARAC"/>
</dbReference>
<dbReference type="SUPFAM" id="SSF51182">
    <property type="entry name" value="RmlC-like cupins"/>
    <property type="match status" value="1"/>
</dbReference>
<keyword evidence="1" id="KW-0805">Transcription regulation</keyword>
<proteinExistence type="predicted"/>
<dbReference type="Pfam" id="PF07883">
    <property type="entry name" value="Cupin_2"/>
    <property type="match status" value="1"/>
</dbReference>
<dbReference type="Gene3D" id="2.60.120.10">
    <property type="entry name" value="Jelly Rolls"/>
    <property type="match status" value="1"/>
</dbReference>
<dbReference type="Proteomes" id="UP000824179">
    <property type="component" value="Unassembled WGS sequence"/>
</dbReference>
<dbReference type="InterPro" id="IPR018062">
    <property type="entry name" value="HTH_AraC-typ_CS"/>
</dbReference>
<sequence length="290" mass="31791">MAEFRKDGSEKVIYSFGSIPVYVNMGELSQYPGYREVAHWHSEVELIAVFSGSMDFSVNGAVVTLNAGCGIFVNSKQVHYGFSPQCSDCRFICALIEPNVLCSYIGGAEKYISSLVNGGARQYLVFNKEQNGGGALFSAIEGLYSSKGGAGGELEALACSFHILYELYISCGADPVGSGADDYNLQALRRMIAFICSNYGDKIQLNDIARAGSICKSKCNGIFKQYLNTTPVNYLIDYRIQKAMELLSCTDMKITDVCFETGFLSVSYFIETFKRSYGYPPSRVRKAGLS</sequence>
<dbReference type="PANTHER" id="PTHR43280:SF28">
    <property type="entry name" value="HTH-TYPE TRANSCRIPTIONAL ACTIVATOR RHAS"/>
    <property type="match status" value="1"/>
</dbReference>
<organism evidence="5 6">
    <name type="scientific">Candidatus Coproplasma stercoripullorum</name>
    <dbReference type="NCBI Taxonomy" id="2840751"/>
    <lineage>
        <taxon>Bacteria</taxon>
        <taxon>Bacillati</taxon>
        <taxon>Bacillota</taxon>
        <taxon>Clostridia</taxon>
        <taxon>Eubacteriales</taxon>
        <taxon>Candidatus Coproplasma</taxon>
    </lineage>
</organism>
<dbReference type="AlphaFoldDB" id="A0A9D1AFA4"/>
<dbReference type="SMART" id="SM00342">
    <property type="entry name" value="HTH_ARAC"/>
    <property type="match status" value="1"/>
</dbReference>